<proteinExistence type="predicted"/>
<evidence type="ECO:0000313" key="4">
    <source>
        <dbReference type="Proteomes" id="UP000255269"/>
    </source>
</evidence>
<dbReference type="RefSeq" id="WP_244907983.1">
    <property type="nucleotide sequence ID" value="NZ_UGJF01000001.1"/>
</dbReference>
<name>A0A377Q3D0_9HELI</name>
<dbReference type="SUPFAM" id="SSF52518">
    <property type="entry name" value="Thiamin diphosphate-binding fold (THDP-binding)"/>
    <property type="match status" value="1"/>
</dbReference>
<dbReference type="GO" id="GO:0004802">
    <property type="term" value="F:transketolase activity"/>
    <property type="evidence" value="ECO:0007669"/>
    <property type="project" value="UniProtKB-EC"/>
</dbReference>
<dbReference type="Gene3D" id="3.40.50.970">
    <property type="match status" value="1"/>
</dbReference>
<sequence length="259" mass="29330">MTQIAREIRKIVLKTANKAKSPHIGSALSCVDILSVLYFKVLNLQDYATRDIFILSKAHAAMALYATLYYRGLMSEEMLLGYYQNSGTLPAHTDRNTHPYIEISAGSLGHGLPIGIGMALAFKKNQKDKNRNIYILMGDGEIQEGSIWEAAMLGAKLELNNIVVFIDRNNLQGYGRASELVGYEPLEDKWKAFGWDCMRVDGHCEEEILRVVKDKKNKPLCVICDTIKGKGVDFMEDKLEWHYYLVTDEIYSKALRVLK</sequence>
<protein>
    <submittedName>
        <fullName evidence="3">Transketolase</fullName>
        <ecNumber evidence="3">2.2.1.-</ecNumber>
        <ecNumber evidence="3">2.2.1.1</ecNumber>
    </submittedName>
</protein>
<evidence type="ECO:0000259" key="2">
    <source>
        <dbReference type="Pfam" id="PF00456"/>
    </source>
</evidence>
<gene>
    <name evidence="3" type="primary">tktA_1</name>
    <name evidence="3" type="ORF">NCTC13156_01170</name>
</gene>
<dbReference type="EC" id="2.2.1.-" evidence="3"/>
<accession>A0A377Q3D0</accession>
<dbReference type="Proteomes" id="UP000255269">
    <property type="component" value="Unassembled WGS sequence"/>
</dbReference>
<keyword evidence="1" id="KW-0812">Transmembrane</keyword>
<evidence type="ECO:0000313" key="3">
    <source>
        <dbReference type="EMBL" id="STQ88333.1"/>
    </source>
</evidence>
<feature type="transmembrane region" description="Helical" evidence="1">
    <location>
        <begin position="52"/>
        <end position="70"/>
    </location>
</feature>
<dbReference type="InterPro" id="IPR029061">
    <property type="entry name" value="THDP-binding"/>
</dbReference>
<keyword evidence="1" id="KW-1133">Transmembrane helix</keyword>
<dbReference type="EC" id="2.2.1.1" evidence="3"/>
<dbReference type="Pfam" id="PF00456">
    <property type="entry name" value="Transketolase_N"/>
    <property type="match status" value="1"/>
</dbReference>
<organism evidence="3 4">
    <name type="scientific">Helicobacter pullorum</name>
    <dbReference type="NCBI Taxonomy" id="35818"/>
    <lineage>
        <taxon>Bacteria</taxon>
        <taxon>Pseudomonadati</taxon>
        <taxon>Campylobacterota</taxon>
        <taxon>Epsilonproteobacteria</taxon>
        <taxon>Campylobacterales</taxon>
        <taxon>Helicobacteraceae</taxon>
        <taxon>Helicobacter</taxon>
    </lineage>
</organism>
<dbReference type="CDD" id="cd02012">
    <property type="entry name" value="TPP_TK"/>
    <property type="match status" value="1"/>
</dbReference>
<dbReference type="AlphaFoldDB" id="A0A377Q3D0"/>
<feature type="domain" description="Transketolase N-terminal" evidence="2">
    <location>
        <begin position="3"/>
        <end position="242"/>
    </location>
</feature>
<reference evidence="3 4" key="1">
    <citation type="submission" date="2018-06" db="EMBL/GenBank/DDBJ databases">
        <authorList>
            <consortium name="Pathogen Informatics"/>
            <person name="Doyle S."/>
        </authorList>
    </citation>
    <scope>NUCLEOTIDE SEQUENCE [LARGE SCALE GENOMIC DNA]</scope>
    <source>
        <strain evidence="3 4">NCTC13156</strain>
    </source>
</reference>
<keyword evidence="3" id="KW-0808">Transferase</keyword>
<dbReference type="PANTHER" id="PTHR47514">
    <property type="entry name" value="TRANSKETOLASE N-TERMINAL SECTION-RELATED"/>
    <property type="match status" value="1"/>
</dbReference>
<dbReference type="InterPro" id="IPR005474">
    <property type="entry name" value="Transketolase_N"/>
</dbReference>
<keyword evidence="1" id="KW-0472">Membrane</keyword>
<dbReference type="EMBL" id="UGJF01000001">
    <property type="protein sequence ID" value="STQ88333.1"/>
    <property type="molecule type" value="Genomic_DNA"/>
</dbReference>
<evidence type="ECO:0000256" key="1">
    <source>
        <dbReference type="SAM" id="Phobius"/>
    </source>
</evidence>
<dbReference type="PANTHER" id="PTHR47514:SF2">
    <property type="entry name" value="TRANSKETOLASE"/>
    <property type="match status" value="1"/>
</dbReference>